<proteinExistence type="predicted"/>
<feature type="compositionally biased region" description="Polar residues" evidence="1">
    <location>
        <begin position="39"/>
        <end position="56"/>
    </location>
</feature>
<comment type="caution">
    <text evidence="2">The sequence shown here is derived from an EMBL/GenBank/DDBJ whole genome shotgun (WGS) entry which is preliminary data.</text>
</comment>
<dbReference type="OrthoDB" id="3261714at2759"/>
<keyword evidence="3" id="KW-1185">Reference proteome</keyword>
<feature type="compositionally biased region" description="Polar residues" evidence="1">
    <location>
        <begin position="285"/>
        <end position="307"/>
    </location>
</feature>
<evidence type="ECO:0000313" key="3">
    <source>
        <dbReference type="Proteomes" id="UP000298061"/>
    </source>
</evidence>
<feature type="compositionally biased region" description="Basic and acidic residues" evidence="1">
    <location>
        <begin position="123"/>
        <end position="135"/>
    </location>
</feature>
<feature type="region of interest" description="Disordered" evidence="1">
    <location>
        <begin position="1"/>
        <end position="307"/>
    </location>
</feature>
<organism evidence="2 3">
    <name type="scientific">Hericium alpestre</name>
    <dbReference type="NCBI Taxonomy" id="135208"/>
    <lineage>
        <taxon>Eukaryota</taxon>
        <taxon>Fungi</taxon>
        <taxon>Dikarya</taxon>
        <taxon>Basidiomycota</taxon>
        <taxon>Agaricomycotina</taxon>
        <taxon>Agaricomycetes</taxon>
        <taxon>Russulales</taxon>
        <taxon>Hericiaceae</taxon>
        <taxon>Hericium</taxon>
    </lineage>
</organism>
<evidence type="ECO:0000256" key="1">
    <source>
        <dbReference type="SAM" id="MobiDB-lite"/>
    </source>
</evidence>
<name>A0A4Z0A5B3_9AGAM</name>
<dbReference type="EMBL" id="SFCI01000276">
    <property type="protein sequence ID" value="TFY80878.1"/>
    <property type="molecule type" value="Genomic_DNA"/>
</dbReference>
<dbReference type="Proteomes" id="UP000298061">
    <property type="component" value="Unassembled WGS sequence"/>
</dbReference>
<sequence>MSARQAFIPSRPASRAGQLNELEIQRPSPGQHQRHNKADANNSSSKAYQQPITRGQENALVQRPQTPMSKHNSDAGLPSDFNKHKPFNVSGLKKNKRDSTGGGHRPDRELLGSMPVLSSSLDHGAHQQRIAEPRPRHSPPLSGHMGNFKTPPMPWMHGSDAHIVGPADETDTLVPNGLLPSPVARRGRLESIQEAQELEEEQEDSGYMSAQMAVGDKGNAGSDAARRLAGLGSKQQGPRRVLKRASVDEGDGQEEASVPRAKRARRDTYDEDDPQEIQILGDGFNFSQNNPNSTGLTQTDNIGQSSGGDLTDLFSRFGLDIDESRIEEYTDFYITEQRRWSEASHEDWRAGSKEIAKEFSDAMDHLTSKVATYDALHATLADHGAVLDARGEMNKKVRESLVRNSGNVLKVVELETTRQKVDKSVGES</sequence>
<accession>A0A4Z0A5B3</accession>
<protein>
    <recommendedName>
        <fullName evidence="4">Extracellular mutant protein 11 C-terminal domain-containing protein</fullName>
    </recommendedName>
</protein>
<reference evidence="2 3" key="1">
    <citation type="submission" date="2019-02" db="EMBL/GenBank/DDBJ databases">
        <title>Genome sequencing of the rare red list fungi Hericium alpestre (H. flagellum).</title>
        <authorList>
            <person name="Buettner E."/>
            <person name="Kellner H."/>
        </authorList>
    </citation>
    <scope>NUCLEOTIDE SEQUENCE [LARGE SCALE GENOMIC DNA]</scope>
    <source>
        <strain evidence="2 3">DSM 108284</strain>
    </source>
</reference>
<evidence type="ECO:0008006" key="4">
    <source>
        <dbReference type="Google" id="ProtNLM"/>
    </source>
</evidence>
<gene>
    <name evidence="2" type="ORF">EWM64_g3131</name>
</gene>
<evidence type="ECO:0000313" key="2">
    <source>
        <dbReference type="EMBL" id="TFY80878.1"/>
    </source>
</evidence>
<dbReference type="AlphaFoldDB" id="A0A4Z0A5B3"/>